<dbReference type="Proteomes" id="UP001208567">
    <property type="component" value="Unassembled WGS sequence"/>
</dbReference>
<dbReference type="RefSeq" id="WP_264848524.1">
    <property type="nucleotide sequence ID" value="NZ_BRXR01000001.1"/>
</dbReference>
<dbReference type="InterPro" id="IPR027275">
    <property type="entry name" value="PRC-brl_dom"/>
</dbReference>
<keyword evidence="4" id="KW-1185">Reference proteome</keyword>
<evidence type="ECO:0000256" key="1">
    <source>
        <dbReference type="PROSITE-ProRule" id="PRU00703"/>
    </source>
</evidence>
<feature type="domain" description="CBS" evidence="2">
    <location>
        <begin position="293"/>
        <end position="355"/>
    </location>
</feature>
<dbReference type="Gene3D" id="1.25.60.10">
    <property type="entry name" value="MgtE N-terminal domain-like"/>
    <property type="match status" value="1"/>
</dbReference>
<proteinExistence type="predicted"/>
<dbReference type="PANTHER" id="PTHR43773:SF1">
    <property type="entry name" value="MAGNESIUM TRANSPORTER MGTE"/>
    <property type="match status" value="1"/>
</dbReference>
<comment type="caution">
    <text evidence="3">The sequence shown here is derived from an EMBL/GenBank/DDBJ whole genome shotgun (WGS) entry which is preliminary data.</text>
</comment>
<reference evidence="3 4" key="1">
    <citation type="journal article" date="2024" name="Int. J. Syst. Evol. Microbiol.">
        <title>Clostridium omnivorum sp. nov., isolated from anoxic soil under the treatment of reductive soil disinfestation.</title>
        <authorList>
            <person name="Ueki A."/>
            <person name="Tonouchi A."/>
            <person name="Kaku N."/>
            <person name="Honma S."/>
            <person name="Ueki K."/>
        </authorList>
    </citation>
    <scope>NUCLEOTIDE SEQUENCE [LARGE SCALE GENOMIC DNA]</scope>
    <source>
        <strain evidence="3 4">E14</strain>
    </source>
</reference>
<dbReference type="InterPro" id="IPR006668">
    <property type="entry name" value="Mg_transptr_MgtE_intracell_dom"/>
</dbReference>
<dbReference type="Gene3D" id="3.10.580.10">
    <property type="entry name" value="CBS-domain"/>
    <property type="match status" value="1"/>
</dbReference>
<evidence type="ECO:0000313" key="4">
    <source>
        <dbReference type="Proteomes" id="UP001208567"/>
    </source>
</evidence>
<dbReference type="Pfam" id="PF00571">
    <property type="entry name" value="CBS"/>
    <property type="match status" value="2"/>
</dbReference>
<keyword evidence="1" id="KW-0129">CBS domain</keyword>
<organism evidence="3 4">
    <name type="scientific">Clostridium omnivorum</name>
    <dbReference type="NCBI Taxonomy" id="1604902"/>
    <lineage>
        <taxon>Bacteria</taxon>
        <taxon>Bacillati</taxon>
        <taxon>Bacillota</taxon>
        <taxon>Clostridia</taxon>
        <taxon>Eubacteriales</taxon>
        <taxon>Clostridiaceae</taxon>
        <taxon>Clostridium</taxon>
    </lineage>
</organism>
<dbReference type="Pfam" id="PF05239">
    <property type="entry name" value="PRC"/>
    <property type="match status" value="1"/>
</dbReference>
<dbReference type="PROSITE" id="PS51371">
    <property type="entry name" value="CBS"/>
    <property type="match status" value="2"/>
</dbReference>
<dbReference type="SUPFAM" id="SSF54631">
    <property type="entry name" value="CBS-domain pair"/>
    <property type="match status" value="1"/>
</dbReference>
<dbReference type="SMART" id="SM00924">
    <property type="entry name" value="MgtE_N"/>
    <property type="match status" value="1"/>
</dbReference>
<feature type="domain" description="CBS" evidence="2">
    <location>
        <begin position="357"/>
        <end position="415"/>
    </location>
</feature>
<dbReference type="Pfam" id="PF03448">
    <property type="entry name" value="MgtE_N"/>
    <property type="match status" value="1"/>
</dbReference>
<evidence type="ECO:0000313" key="3">
    <source>
        <dbReference type="EMBL" id="GLC29238.1"/>
    </source>
</evidence>
<dbReference type="SMART" id="SM00116">
    <property type="entry name" value="CBS"/>
    <property type="match status" value="2"/>
</dbReference>
<dbReference type="InterPro" id="IPR046342">
    <property type="entry name" value="CBS_dom_sf"/>
</dbReference>
<evidence type="ECO:0000259" key="2">
    <source>
        <dbReference type="PROSITE" id="PS51371"/>
    </source>
</evidence>
<dbReference type="CDD" id="cd04606">
    <property type="entry name" value="CBS_pair_Mg_transporter"/>
    <property type="match status" value="1"/>
</dbReference>
<dbReference type="PANTHER" id="PTHR43773">
    <property type="entry name" value="MAGNESIUM TRANSPORTER MGTE"/>
    <property type="match status" value="1"/>
</dbReference>
<sequence length="420" mass="47897">MERLVSFFLSKVLYKKVYDEDGDVLGKLWDAYVTTEDGYPKIIGYKVKTASEMISCEFRHINFYKVDGKIEIKVKDAKEIIPRDYSYLLSKHLLDKQIVDINGKKLVRVNDLRISEIAGELRVVAVDTGVMALGRRLGVENALKGIYSFMNKKASDSLIMWDNVESLEMVNDNLKLAVPYKKLSKLHPADLADILEEMDVNYRNKVFESLDENLAADTLEEIEPEIQADILEAMSQSKAAEVLDSMPNDEIADILDEVDEETAEKILMNLEKEDADEVRTLMEYEEETVGSIMNKDFICFNVNISTQETIELLRELKPEAEVAYYIYLIDDKEKLQGVVSLRNLVVAPPSSKLKEIMDDSVIKVRDYESIEDSIETAVKYNLLSLPVVDENDKLCGIVIMSDIIDEVLMPTWRRSSKKVS</sequence>
<dbReference type="InterPro" id="IPR000644">
    <property type="entry name" value="CBS_dom"/>
</dbReference>
<dbReference type="InterPro" id="IPR006669">
    <property type="entry name" value="MgtE_transporter"/>
</dbReference>
<name>A0ABQ5N218_9CLOT</name>
<accession>A0ABQ5N218</accession>
<gene>
    <name evidence="3" type="ORF">bsdE14_06480</name>
</gene>
<dbReference type="EMBL" id="BRXR01000001">
    <property type="protein sequence ID" value="GLC29238.1"/>
    <property type="molecule type" value="Genomic_DNA"/>
</dbReference>
<protein>
    <submittedName>
        <fullName evidence="3">Membrane protein</fullName>
    </submittedName>
</protein>
<dbReference type="SUPFAM" id="SSF158791">
    <property type="entry name" value="MgtE N-terminal domain-like"/>
    <property type="match status" value="1"/>
</dbReference>
<dbReference type="InterPro" id="IPR038076">
    <property type="entry name" value="MgtE_N_sf"/>
</dbReference>